<organism evidence="2 3">
    <name type="scientific">Mycena maculata</name>
    <dbReference type="NCBI Taxonomy" id="230809"/>
    <lineage>
        <taxon>Eukaryota</taxon>
        <taxon>Fungi</taxon>
        <taxon>Dikarya</taxon>
        <taxon>Basidiomycota</taxon>
        <taxon>Agaricomycotina</taxon>
        <taxon>Agaricomycetes</taxon>
        <taxon>Agaricomycetidae</taxon>
        <taxon>Agaricales</taxon>
        <taxon>Marasmiineae</taxon>
        <taxon>Mycenaceae</taxon>
        <taxon>Mycena</taxon>
    </lineage>
</organism>
<accession>A0AAD7IEZ6</accession>
<keyword evidence="3" id="KW-1185">Reference proteome</keyword>
<dbReference type="CDD" id="cd21037">
    <property type="entry name" value="MLKL_NTD"/>
    <property type="match status" value="1"/>
</dbReference>
<dbReference type="InterPro" id="IPR059179">
    <property type="entry name" value="MLKL-like_MCAfunc"/>
</dbReference>
<reference evidence="2" key="1">
    <citation type="submission" date="2023-03" db="EMBL/GenBank/DDBJ databases">
        <title>Massive genome expansion in bonnet fungi (Mycena s.s.) driven by repeated elements and novel gene families across ecological guilds.</title>
        <authorList>
            <consortium name="Lawrence Berkeley National Laboratory"/>
            <person name="Harder C.B."/>
            <person name="Miyauchi S."/>
            <person name="Viragh M."/>
            <person name="Kuo A."/>
            <person name="Thoen E."/>
            <person name="Andreopoulos B."/>
            <person name="Lu D."/>
            <person name="Skrede I."/>
            <person name="Drula E."/>
            <person name="Henrissat B."/>
            <person name="Morin E."/>
            <person name="Kohler A."/>
            <person name="Barry K."/>
            <person name="LaButti K."/>
            <person name="Morin E."/>
            <person name="Salamov A."/>
            <person name="Lipzen A."/>
            <person name="Mereny Z."/>
            <person name="Hegedus B."/>
            <person name="Baldrian P."/>
            <person name="Stursova M."/>
            <person name="Weitz H."/>
            <person name="Taylor A."/>
            <person name="Grigoriev I.V."/>
            <person name="Nagy L.G."/>
            <person name="Martin F."/>
            <person name="Kauserud H."/>
        </authorList>
    </citation>
    <scope>NUCLEOTIDE SEQUENCE</scope>
    <source>
        <strain evidence="2">CBHHK188m</strain>
    </source>
</reference>
<dbReference type="AlphaFoldDB" id="A0AAD7IEZ6"/>
<sequence length="257" mass="27747">MNLSRRGRHKGRVASAATSSASVVESPSPFRALAPDVIRDAIQIFIHLLNKSADACPPLKSAAGGVLAVWDLADRVSASDGNAQVLAWRALDILDTIYNAVGDGSHRIPPGMLPEIQKFEKLLLEISAAMEAQLKPGWARRVLHLRRHESELARFTSRLIAVSEAFKIGSSARVELAVDKIQGSSTRVELAVVKIQADVSSTAALAGILEQSNIRLRTEVHVLRTVVLFGLSPVSHQYTGRLCVHGAPSHSVHVEEI</sequence>
<dbReference type="EMBL" id="JARJLG010000127">
    <property type="protein sequence ID" value="KAJ7740457.1"/>
    <property type="molecule type" value="Genomic_DNA"/>
</dbReference>
<evidence type="ECO:0000313" key="2">
    <source>
        <dbReference type="EMBL" id="KAJ7740457.1"/>
    </source>
</evidence>
<dbReference type="Proteomes" id="UP001215280">
    <property type="component" value="Unassembled WGS sequence"/>
</dbReference>
<comment type="caution">
    <text evidence="2">The sequence shown here is derived from an EMBL/GenBank/DDBJ whole genome shotgun (WGS) entry which is preliminary data.</text>
</comment>
<name>A0AAD7IEZ6_9AGAR</name>
<gene>
    <name evidence="2" type="ORF">DFH07DRAFT_965345</name>
</gene>
<protein>
    <submittedName>
        <fullName evidence="2">Uncharacterized protein</fullName>
    </submittedName>
</protein>
<evidence type="ECO:0000256" key="1">
    <source>
        <dbReference type="SAM" id="MobiDB-lite"/>
    </source>
</evidence>
<evidence type="ECO:0000313" key="3">
    <source>
        <dbReference type="Proteomes" id="UP001215280"/>
    </source>
</evidence>
<feature type="region of interest" description="Disordered" evidence="1">
    <location>
        <begin position="1"/>
        <end position="20"/>
    </location>
</feature>
<feature type="compositionally biased region" description="Basic residues" evidence="1">
    <location>
        <begin position="1"/>
        <end position="12"/>
    </location>
</feature>
<proteinExistence type="predicted"/>